<feature type="signal peptide" evidence="2">
    <location>
        <begin position="1"/>
        <end position="23"/>
    </location>
</feature>
<dbReference type="STRING" id="1280948.HY36_04060"/>
<keyword evidence="1" id="KW-0378">Hydrolase</keyword>
<gene>
    <name evidence="4" type="ORF">HY36_04060</name>
</gene>
<evidence type="ECO:0000313" key="4">
    <source>
        <dbReference type="EMBL" id="KCZ61732.1"/>
    </source>
</evidence>
<sequence length="285" mass="31046">MRLFSVILLALFASLSTAAPANAKVIRDVIYNDAPGLDPGDVRADVYLPENPDGAPMILMMHGGAWTFGNKQSGLGMFQARYFTSEGFIFISVNYRLAPANPFPAQQEDVAAAIAYFHEHADEIGGDRNNMFLMGHSAGAHMAALTAIDPDYLDEHDLTPSVIKGVVAMDSAAYNLVRTGSDGDIPDFYHPTFTGDDQDVWAAASPTLQVEETTDIPPFLLLYVNRAVSPSRAKELAEALNSAGHKAEARLVKKRDHKSLNDRLGEKGDKVAPMIVDFFRDQMSD</sequence>
<dbReference type="AlphaFoldDB" id="A0A059E2F5"/>
<dbReference type="InterPro" id="IPR029058">
    <property type="entry name" value="AB_hydrolase_fold"/>
</dbReference>
<name>A0A059E2F5_9PROT</name>
<feature type="domain" description="BD-FAE-like" evidence="3">
    <location>
        <begin position="45"/>
        <end position="223"/>
    </location>
</feature>
<protein>
    <recommendedName>
        <fullName evidence="3">BD-FAE-like domain-containing protein</fullName>
    </recommendedName>
</protein>
<accession>A0A059E2F5</accession>
<dbReference type="EMBL" id="AWFH01000012">
    <property type="protein sequence ID" value="KCZ61732.1"/>
    <property type="molecule type" value="Genomic_DNA"/>
</dbReference>
<proteinExistence type="predicted"/>
<dbReference type="Proteomes" id="UP000024547">
    <property type="component" value="Unassembled WGS sequence"/>
</dbReference>
<dbReference type="OrthoDB" id="9771666at2"/>
<dbReference type="PANTHER" id="PTHR48081:SF33">
    <property type="entry name" value="KYNURENINE FORMAMIDASE"/>
    <property type="match status" value="1"/>
</dbReference>
<dbReference type="GeneID" id="92498473"/>
<dbReference type="Gene3D" id="3.40.50.1820">
    <property type="entry name" value="alpha/beta hydrolase"/>
    <property type="match status" value="1"/>
</dbReference>
<evidence type="ECO:0000256" key="1">
    <source>
        <dbReference type="ARBA" id="ARBA00022801"/>
    </source>
</evidence>
<dbReference type="PANTHER" id="PTHR48081">
    <property type="entry name" value="AB HYDROLASE SUPERFAMILY PROTEIN C4A8.06C"/>
    <property type="match status" value="1"/>
</dbReference>
<evidence type="ECO:0000259" key="3">
    <source>
        <dbReference type="Pfam" id="PF20434"/>
    </source>
</evidence>
<reference evidence="4 5" key="1">
    <citation type="journal article" date="2014" name="Antonie Van Leeuwenhoek">
        <title>Hyphomonas beringensis sp. nov. and Hyphomonas chukchiensis sp. nov., isolated from surface seawater of the Bering Sea and Chukchi Sea.</title>
        <authorList>
            <person name="Li C."/>
            <person name="Lai Q."/>
            <person name="Li G."/>
            <person name="Dong C."/>
            <person name="Wang J."/>
            <person name="Liao Y."/>
            <person name="Shao Z."/>
        </authorList>
    </citation>
    <scope>NUCLEOTIDE SEQUENCE [LARGE SCALE GENOMIC DNA]</scope>
    <source>
        <strain evidence="4 5">22II1-22F38</strain>
    </source>
</reference>
<organism evidence="4 5">
    <name type="scientific">Hyphomonas atlantica</name>
    <dbReference type="NCBI Taxonomy" id="1280948"/>
    <lineage>
        <taxon>Bacteria</taxon>
        <taxon>Pseudomonadati</taxon>
        <taxon>Pseudomonadota</taxon>
        <taxon>Alphaproteobacteria</taxon>
        <taxon>Hyphomonadales</taxon>
        <taxon>Hyphomonadaceae</taxon>
        <taxon>Hyphomonas</taxon>
    </lineage>
</organism>
<dbReference type="GO" id="GO:0016787">
    <property type="term" value="F:hydrolase activity"/>
    <property type="evidence" value="ECO:0007669"/>
    <property type="project" value="UniProtKB-KW"/>
</dbReference>
<feature type="chain" id="PRO_5001570842" description="BD-FAE-like domain-containing protein" evidence="2">
    <location>
        <begin position="24"/>
        <end position="285"/>
    </location>
</feature>
<dbReference type="InterPro" id="IPR049492">
    <property type="entry name" value="BD-FAE-like_dom"/>
</dbReference>
<evidence type="ECO:0000256" key="2">
    <source>
        <dbReference type="SAM" id="SignalP"/>
    </source>
</evidence>
<dbReference type="PATRIC" id="fig|1280948.3.peg.1641"/>
<comment type="caution">
    <text evidence="4">The sequence shown here is derived from an EMBL/GenBank/DDBJ whole genome shotgun (WGS) entry which is preliminary data.</text>
</comment>
<dbReference type="eggNOG" id="COG0657">
    <property type="taxonomic scope" value="Bacteria"/>
</dbReference>
<dbReference type="RefSeq" id="WP_051602632.1">
    <property type="nucleotide sequence ID" value="NZ_AWFH01000012.1"/>
</dbReference>
<dbReference type="SUPFAM" id="SSF53474">
    <property type="entry name" value="alpha/beta-Hydrolases"/>
    <property type="match status" value="1"/>
</dbReference>
<keyword evidence="2" id="KW-0732">Signal</keyword>
<keyword evidence="5" id="KW-1185">Reference proteome</keyword>
<dbReference type="InterPro" id="IPR050300">
    <property type="entry name" value="GDXG_lipolytic_enzyme"/>
</dbReference>
<evidence type="ECO:0000313" key="5">
    <source>
        <dbReference type="Proteomes" id="UP000024547"/>
    </source>
</evidence>
<dbReference type="Pfam" id="PF20434">
    <property type="entry name" value="BD-FAE"/>
    <property type="match status" value="1"/>
</dbReference>